<name>A0A4R6R851_9HYPH</name>
<dbReference type="Pfam" id="PF00534">
    <property type="entry name" value="Glycos_transf_1"/>
    <property type="match status" value="1"/>
</dbReference>
<dbReference type="SUPFAM" id="SSF53756">
    <property type="entry name" value="UDP-Glycosyltransferase/glycogen phosphorylase"/>
    <property type="match status" value="1"/>
</dbReference>
<dbReference type="EMBL" id="SNXY01000011">
    <property type="protein sequence ID" value="TDP82034.1"/>
    <property type="molecule type" value="Genomic_DNA"/>
</dbReference>
<keyword evidence="3" id="KW-1185">Reference proteome</keyword>
<evidence type="ECO:0000313" key="3">
    <source>
        <dbReference type="Proteomes" id="UP000294547"/>
    </source>
</evidence>
<proteinExistence type="predicted"/>
<dbReference type="RefSeq" id="WP_126540614.1">
    <property type="nucleotide sequence ID" value="NZ_BSPM01000002.1"/>
</dbReference>
<dbReference type="InterPro" id="IPR001296">
    <property type="entry name" value="Glyco_trans_1"/>
</dbReference>
<dbReference type="CDD" id="cd03809">
    <property type="entry name" value="GT4_MtfB-like"/>
    <property type="match status" value="1"/>
</dbReference>
<dbReference type="PANTHER" id="PTHR46401:SF9">
    <property type="entry name" value="MANNOSYLTRANSFERASE A"/>
    <property type="match status" value="1"/>
</dbReference>
<reference evidence="2 3" key="1">
    <citation type="submission" date="2019-03" db="EMBL/GenBank/DDBJ databases">
        <title>Genomic Encyclopedia of Type Strains, Phase IV (KMG-IV): sequencing the most valuable type-strain genomes for metagenomic binning, comparative biology and taxonomic classification.</title>
        <authorList>
            <person name="Goeker M."/>
        </authorList>
    </citation>
    <scope>NUCLEOTIDE SEQUENCE [LARGE SCALE GENOMIC DNA]</scope>
    <source>
        <strain evidence="2 3">DSM 102969</strain>
    </source>
</reference>
<dbReference type="AlphaFoldDB" id="A0A4R6R851"/>
<keyword evidence="2" id="KW-0808">Transferase</keyword>
<dbReference type="OrthoDB" id="9783791at2"/>
<organism evidence="2 3">
    <name type="scientific">Oharaeibacter diazotrophicus</name>
    <dbReference type="NCBI Taxonomy" id="1920512"/>
    <lineage>
        <taxon>Bacteria</taxon>
        <taxon>Pseudomonadati</taxon>
        <taxon>Pseudomonadota</taxon>
        <taxon>Alphaproteobacteria</taxon>
        <taxon>Hyphomicrobiales</taxon>
        <taxon>Pleomorphomonadaceae</taxon>
        <taxon>Oharaeibacter</taxon>
    </lineage>
</organism>
<evidence type="ECO:0000313" key="2">
    <source>
        <dbReference type="EMBL" id="TDP82034.1"/>
    </source>
</evidence>
<dbReference type="PANTHER" id="PTHR46401">
    <property type="entry name" value="GLYCOSYLTRANSFERASE WBBK-RELATED"/>
    <property type="match status" value="1"/>
</dbReference>
<dbReference type="GO" id="GO:0016757">
    <property type="term" value="F:glycosyltransferase activity"/>
    <property type="evidence" value="ECO:0007669"/>
    <property type="project" value="InterPro"/>
</dbReference>
<accession>A0A4R6R851</accession>
<comment type="caution">
    <text evidence="2">The sequence shown here is derived from an EMBL/GenBank/DDBJ whole genome shotgun (WGS) entry which is preliminary data.</text>
</comment>
<evidence type="ECO:0000259" key="1">
    <source>
        <dbReference type="Pfam" id="PF00534"/>
    </source>
</evidence>
<feature type="domain" description="Glycosyl transferase family 1" evidence="1">
    <location>
        <begin position="251"/>
        <end position="371"/>
    </location>
</feature>
<sequence length="433" mass="48697">MARPDIFFDAGRLIEHFNRTTPTGIDRVELAYAKEFRRRFGSRVVYGYSLWGRVIPISDDRVDDFLAATEQSWRAEGTEKTSTAMTMLTERLGVVFPPTTLETVRVRTNAERSTIFVDLTMGGIRTAVPKLSRFLPRAGDTFVGVAHMGLQKDGPVRRMVGRAGIRPVFLLHDLIPITHPEYAVATAEAKHHDRVETILRHGELLITNSDDTRMAAERYAGQRGIRMPEAVVAHLGLEPVWLQPIEPVVAAEPYFLTVGTIEPRKNHLLLLNVWRRLVQRHGAAAPKLVVVGRRGWENEQVVDMLERSRDIQDHVIECSDLPDAALKSLMAGARALLFPSFVEGYGLPLAEAMAARLPVIASNIGVFRELAGIGPDYLDPLDGLGWLAAIEDYVDPDSRRRAAQIERLRLWRAPTWEGHFQTVMDVLERRRLV</sequence>
<gene>
    <name evidence="2" type="ORF">EDD54_4295</name>
</gene>
<protein>
    <submittedName>
        <fullName evidence="2">Glycosyltransferase involved in cell wall biosynthesis</fullName>
    </submittedName>
</protein>
<dbReference type="Gene3D" id="3.40.50.2000">
    <property type="entry name" value="Glycogen Phosphorylase B"/>
    <property type="match status" value="1"/>
</dbReference>
<dbReference type="Proteomes" id="UP000294547">
    <property type="component" value="Unassembled WGS sequence"/>
</dbReference>